<reference evidence="6" key="1">
    <citation type="journal article" date="2019" name="Int. J. Syst. Evol. Microbiol.">
        <title>The Global Catalogue of Microorganisms (GCM) 10K type strain sequencing project: providing services to taxonomists for standard genome sequencing and annotation.</title>
        <authorList>
            <consortium name="The Broad Institute Genomics Platform"/>
            <consortium name="The Broad Institute Genome Sequencing Center for Infectious Disease"/>
            <person name="Wu L."/>
            <person name="Ma J."/>
        </authorList>
    </citation>
    <scope>NUCLEOTIDE SEQUENCE [LARGE SCALE GENOMIC DNA]</scope>
    <source>
        <strain evidence="6">CGMCC 4.7289</strain>
    </source>
</reference>
<evidence type="ECO:0000313" key="6">
    <source>
        <dbReference type="Proteomes" id="UP001595816"/>
    </source>
</evidence>
<dbReference type="PANTHER" id="PTHR42756:SF1">
    <property type="entry name" value="TRANSCRIPTIONAL REPRESSOR OF EMRAB OPERON"/>
    <property type="match status" value="1"/>
</dbReference>
<proteinExistence type="predicted"/>
<dbReference type="EMBL" id="JBHSAY010000029">
    <property type="protein sequence ID" value="MFC4136379.1"/>
    <property type="molecule type" value="Genomic_DNA"/>
</dbReference>
<feature type="domain" description="HTH marR-type" evidence="4">
    <location>
        <begin position="1"/>
        <end position="137"/>
    </location>
</feature>
<accession>A0ABV8M2Q2</accession>
<evidence type="ECO:0000256" key="3">
    <source>
        <dbReference type="ARBA" id="ARBA00023163"/>
    </source>
</evidence>
<evidence type="ECO:0000313" key="5">
    <source>
        <dbReference type="EMBL" id="MFC4136379.1"/>
    </source>
</evidence>
<dbReference type="PANTHER" id="PTHR42756">
    <property type="entry name" value="TRANSCRIPTIONAL REGULATOR, MARR"/>
    <property type="match status" value="1"/>
</dbReference>
<dbReference type="InterPro" id="IPR036390">
    <property type="entry name" value="WH_DNA-bd_sf"/>
</dbReference>
<dbReference type="Gene3D" id="1.10.10.10">
    <property type="entry name" value="Winged helix-like DNA-binding domain superfamily/Winged helix DNA-binding domain"/>
    <property type="match status" value="1"/>
</dbReference>
<organism evidence="5 6">
    <name type="scientific">Hamadaea flava</name>
    <dbReference type="NCBI Taxonomy" id="1742688"/>
    <lineage>
        <taxon>Bacteria</taxon>
        <taxon>Bacillati</taxon>
        <taxon>Actinomycetota</taxon>
        <taxon>Actinomycetes</taxon>
        <taxon>Micromonosporales</taxon>
        <taxon>Micromonosporaceae</taxon>
        <taxon>Hamadaea</taxon>
    </lineage>
</organism>
<dbReference type="PRINTS" id="PR00598">
    <property type="entry name" value="HTHMARR"/>
</dbReference>
<dbReference type="RefSeq" id="WP_253750894.1">
    <property type="nucleotide sequence ID" value="NZ_JAMZDZ010000001.1"/>
</dbReference>
<dbReference type="PROSITE" id="PS50995">
    <property type="entry name" value="HTH_MARR_2"/>
    <property type="match status" value="1"/>
</dbReference>
<dbReference type="SMART" id="SM00347">
    <property type="entry name" value="HTH_MARR"/>
    <property type="match status" value="1"/>
</dbReference>
<evidence type="ECO:0000256" key="2">
    <source>
        <dbReference type="ARBA" id="ARBA00023125"/>
    </source>
</evidence>
<evidence type="ECO:0000256" key="1">
    <source>
        <dbReference type="ARBA" id="ARBA00023015"/>
    </source>
</evidence>
<gene>
    <name evidence="5" type="ORF">ACFOZ4_37720</name>
</gene>
<keyword evidence="6" id="KW-1185">Reference proteome</keyword>
<dbReference type="Pfam" id="PF12802">
    <property type="entry name" value="MarR_2"/>
    <property type="match status" value="1"/>
</dbReference>
<sequence length="177" mass="19098">MDREHDDFGWGLGVLLRAYQSTVVTELGDFPHGPRGYQTLTEVVRGEHPSQLALAAYLGIDRTVMTYLIDDLVTAGLVERRLNPADRRQRKVVATAAGRRALKDLQKRVRTAEDTVLGTLSPAERDAFRVLLRRVACAVRDIEAVDDPCDAVVAALSSSRAASAASAASAPGLSARS</sequence>
<dbReference type="InterPro" id="IPR036388">
    <property type="entry name" value="WH-like_DNA-bd_sf"/>
</dbReference>
<dbReference type="InterPro" id="IPR000835">
    <property type="entry name" value="HTH_MarR-typ"/>
</dbReference>
<dbReference type="Proteomes" id="UP001595816">
    <property type="component" value="Unassembled WGS sequence"/>
</dbReference>
<keyword evidence="1" id="KW-0805">Transcription regulation</keyword>
<keyword evidence="2" id="KW-0238">DNA-binding</keyword>
<keyword evidence="3" id="KW-0804">Transcription</keyword>
<evidence type="ECO:0000259" key="4">
    <source>
        <dbReference type="PROSITE" id="PS50995"/>
    </source>
</evidence>
<dbReference type="SUPFAM" id="SSF46785">
    <property type="entry name" value="Winged helix' DNA-binding domain"/>
    <property type="match status" value="1"/>
</dbReference>
<name>A0ABV8M2Q2_9ACTN</name>
<protein>
    <submittedName>
        <fullName evidence="5">MarR family winged helix-turn-helix transcriptional regulator</fullName>
    </submittedName>
</protein>
<comment type="caution">
    <text evidence="5">The sequence shown here is derived from an EMBL/GenBank/DDBJ whole genome shotgun (WGS) entry which is preliminary data.</text>
</comment>